<accession>A0AAD5EGE4</accession>
<comment type="caution">
    <text evidence="9">The sequence shown here is derived from an EMBL/GenBank/DDBJ whole genome shotgun (WGS) entry which is preliminary data.</text>
</comment>
<dbReference type="GO" id="GO:0006744">
    <property type="term" value="P:ubiquinone biosynthetic process"/>
    <property type="evidence" value="ECO:0007669"/>
    <property type="project" value="UniProtKB-UniRule"/>
</dbReference>
<comment type="pathway">
    <text evidence="1 8">Cofactor biosynthesis; ubiquinone biosynthesis.</text>
</comment>
<evidence type="ECO:0000256" key="3">
    <source>
        <dbReference type="ARBA" id="ARBA00022723"/>
    </source>
</evidence>
<evidence type="ECO:0000256" key="5">
    <source>
        <dbReference type="ARBA" id="ARBA00023004"/>
    </source>
</evidence>
<feature type="binding site" evidence="8">
    <location>
        <position position="110"/>
    </location>
    <ligand>
        <name>Fe cation</name>
        <dbReference type="ChEBI" id="CHEBI:24875"/>
        <label>1</label>
    </ligand>
</feature>
<comment type="cofactor">
    <cofactor evidence="8">
        <name>Fe cation</name>
        <dbReference type="ChEBI" id="CHEBI:24875"/>
    </cofactor>
    <text evidence="8">Binds 2 iron ions per subunit.</text>
</comment>
<dbReference type="EC" id="1.14.99.60" evidence="8"/>
<feature type="binding site" evidence="8">
    <location>
        <position position="107"/>
    </location>
    <ligand>
        <name>Fe cation</name>
        <dbReference type="ChEBI" id="CHEBI:24875"/>
        <label>2</label>
    </ligand>
</feature>
<evidence type="ECO:0000256" key="1">
    <source>
        <dbReference type="ARBA" id="ARBA00004749"/>
    </source>
</evidence>
<dbReference type="GO" id="GO:0008682">
    <property type="term" value="F:3-demethoxyubiquinol 3-hydroxylase activity"/>
    <property type="evidence" value="ECO:0007669"/>
    <property type="project" value="UniProtKB-EC"/>
</dbReference>
<keyword evidence="5 8" id="KW-0408">Iron</keyword>
<reference evidence="9" key="2">
    <citation type="journal article" date="2022" name="Proc. Natl. Acad. Sci. U.S.A.">
        <title>Diploid-dominant life cycles characterize the early evolution of Fungi.</title>
        <authorList>
            <person name="Amses K.R."/>
            <person name="Simmons D.R."/>
            <person name="Longcore J.E."/>
            <person name="Mondo S.J."/>
            <person name="Seto K."/>
            <person name="Jeronimo G.H."/>
            <person name="Bonds A.E."/>
            <person name="Quandt C.A."/>
            <person name="Davis W.J."/>
            <person name="Chang Y."/>
            <person name="Federici B.A."/>
            <person name="Kuo A."/>
            <person name="LaButti K."/>
            <person name="Pangilinan J."/>
            <person name="Andreopoulos W."/>
            <person name="Tritt A."/>
            <person name="Riley R."/>
            <person name="Hundley H."/>
            <person name="Johnson J."/>
            <person name="Lipzen A."/>
            <person name="Barry K."/>
            <person name="Lang B.F."/>
            <person name="Cuomo C.A."/>
            <person name="Buchler N.E."/>
            <person name="Grigoriev I.V."/>
            <person name="Spatafora J.W."/>
            <person name="Stajich J.E."/>
            <person name="James T.Y."/>
        </authorList>
    </citation>
    <scope>NUCLEOTIDE SEQUENCE</scope>
    <source>
        <strain evidence="9">AG</strain>
    </source>
</reference>
<comment type="similarity">
    <text evidence="8">Belongs to the COQ7 family.</text>
</comment>
<keyword evidence="8" id="KW-0496">Mitochondrion</keyword>
<proteinExistence type="inferred from homology"/>
<feature type="binding site" evidence="8">
    <location>
        <position position="159"/>
    </location>
    <ligand>
        <name>Fe cation</name>
        <dbReference type="ChEBI" id="CHEBI:24875"/>
        <label>2</label>
    </ligand>
</feature>
<keyword evidence="6 8" id="KW-0503">Monooxygenase</keyword>
<dbReference type="EMBL" id="MU620898">
    <property type="protein sequence ID" value="KAI8582882.1"/>
    <property type="molecule type" value="Genomic_DNA"/>
</dbReference>
<dbReference type="CDD" id="cd01042">
    <property type="entry name" value="DMQH"/>
    <property type="match status" value="1"/>
</dbReference>
<feature type="binding site" evidence="8">
    <location>
        <position position="197"/>
    </location>
    <ligand>
        <name>Fe cation</name>
        <dbReference type="ChEBI" id="CHEBI:24875"/>
        <label>1</label>
    </ligand>
</feature>
<keyword evidence="2 8" id="KW-0831">Ubiquinone biosynthesis</keyword>
<evidence type="ECO:0000256" key="4">
    <source>
        <dbReference type="ARBA" id="ARBA00023002"/>
    </source>
</evidence>
<dbReference type="Pfam" id="PF03232">
    <property type="entry name" value="COQ7"/>
    <property type="match status" value="1"/>
</dbReference>
<comment type="subcellular location">
    <subcellularLocation>
        <location evidence="8">Mitochondrion inner membrane</location>
        <topology evidence="8">Peripheral membrane protein</topology>
        <orientation evidence="8">Matrix side</orientation>
    </subcellularLocation>
</comment>
<dbReference type="GO" id="GO:0046872">
    <property type="term" value="F:metal ion binding"/>
    <property type="evidence" value="ECO:0007669"/>
    <property type="project" value="UniProtKB-KW"/>
</dbReference>
<reference evidence="9" key="1">
    <citation type="submission" date="2021-06" db="EMBL/GenBank/DDBJ databases">
        <authorList>
            <consortium name="DOE Joint Genome Institute"/>
            <person name="Mondo S.J."/>
            <person name="Amses K.R."/>
            <person name="Simmons D.R."/>
            <person name="Longcore J.E."/>
            <person name="Seto K."/>
            <person name="Alves G.H."/>
            <person name="Bonds A.E."/>
            <person name="Quandt C.A."/>
            <person name="Davis W.J."/>
            <person name="Chang Y."/>
            <person name="Letcher P.M."/>
            <person name="Powell M.J."/>
            <person name="Kuo A."/>
            <person name="Labutti K."/>
            <person name="Pangilinan J."/>
            <person name="Andreopoulos W."/>
            <person name="Tritt A."/>
            <person name="Riley R."/>
            <person name="Hundley H."/>
            <person name="Johnson J."/>
            <person name="Lipzen A."/>
            <person name="Barry K."/>
            <person name="Berbee M.L."/>
            <person name="Buchler N.E."/>
            <person name="Grigoriev I.V."/>
            <person name="Spatafora J.W."/>
            <person name="Stajich J.E."/>
            <person name="James T.Y."/>
        </authorList>
    </citation>
    <scope>NUCLEOTIDE SEQUENCE</scope>
    <source>
        <strain evidence="9">AG</strain>
    </source>
</reference>
<evidence type="ECO:0000313" key="9">
    <source>
        <dbReference type="EMBL" id="KAI8582882.1"/>
    </source>
</evidence>
<gene>
    <name evidence="8" type="primary">COQ7</name>
    <name evidence="9" type="ORF">K450DRAFT_225286</name>
</gene>
<protein>
    <recommendedName>
        <fullName evidence="8">5-demethoxyubiquinone hydroxylase, mitochondrial</fullName>
        <shortName evidence="8">DMQ hydroxylase</shortName>
        <ecNumber evidence="8">1.14.99.60</ecNumber>
    </recommendedName>
    <alternativeName>
        <fullName evidence="8">Ubiquinone biosynthesis monooxygenase COQ7</fullName>
    </alternativeName>
</protein>
<comment type="function">
    <text evidence="8">Catalyzes the hydroxylation of 2-polyprenyl-3-methyl-6-methoxy-1,4-benzoquinol (DMQH2) during ubiquinone biosynthesis. Has also a structural role in the COQ enzyme complex, stabilizing other COQ polypeptides.</text>
</comment>
<dbReference type="InterPro" id="IPR011566">
    <property type="entry name" value="Ubq_synth_Coq7"/>
</dbReference>
<evidence type="ECO:0000256" key="2">
    <source>
        <dbReference type="ARBA" id="ARBA00022688"/>
    </source>
</evidence>
<sequence length="236" mass="26437">MLPSSLPRISSSNVSARTLLKLAVAPTTLRIQQAHYTTNNKTDTNEAEAPNLSSRKLTQEELEFIKPMIRVDQAGEIGANFIYMGQIAVLGKDKNLRPILQEMWDQEKVHLARFDELIAQHRVRPTLLRPLWEIAGFAVGAGTALMGKEAAMACTEAVETVIGDHYNDQLRKLVQLNDQNKDLVDLSKTVQQFRDDELEHHDIAVEMDAQKAPFHSVLSSVIKQGCKTAIWVAERV</sequence>
<evidence type="ECO:0000256" key="7">
    <source>
        <dbReference type="ARBA" id="ARBA00023136"/>
    </source>
</evidence>
<keyword evidence="8" id="KW-0999">Mitochondrion inner membrane</keyword>
<feature type="binding site" evidence="8">
    <location>
        <position position="200"/>
    </location>
    <ligand>
        <name>Fe cation</name>
        <dbReference type="ChEBI" id="CHEBI:24875"/>
        <label>2</label>
    </ligand>
</feature>
<keyword evidence="7 8" id="KW-0472">Membrane</keyword>
<dbReference type="SUPFAM" id="SSF47240">
    <property type="entry name" value="Ferritin-like"/>
    <property type="match status" value="1"/>
</dbReference>
<evidence type="ECO:0000313" key="10">
    <source>
        <dbReference type="Proteomes" id="UP001206595"/>
    </source>
</evidence>
<feature type="binding site" evidence="8">
    <location>
        <position position="76"/>
    </location>
    <ligand>
        <name>Fe cation</name>
        <dbReference type="ChEBI" id="CHEBI:24875"/>
        <label>1</label>
    </ligand>
</feature>
<dbReference type="PANTHER" id="PTHR11237:SF4">
    <property type="entry name" value="5-DEMETHOXYUBIQUINONE HYDROXYLASE, MITOCHONDRIAL"/>
    <property type="match status" value="1"/>
</dbReference>
<dbReference type="InterPro" id="IPR009078">
    <property type="entry name" value="Ferritin-like_SF"/>
</dbReference>
<dbReference type="GO" id="GO:0031314">
    <property type="term" value="C:extrinsic component of mitochondrial inner membrane"/>
    <property type="evidence" value="ECO:0007669"/>
    <property type="project" value="UniProtKB-UniRule"/>
</dbReference>
<comment type="catalytic activity">
    <reaction evidence="8">
        <text>a 5-methoxy-2-methyl-3-(all-trans-polyprenyl)benzene-1,4-diol + AH2 + O2 = a 3-demethylubiquinol + A + H2O</text>
        <dbReference type="Rhea" id="RHEA:50908"/>
        <dbReference type="Rhea" id="RHEA-COMP:10859"/>
        <dbReference type="Rhea" id="RHEA-COMP:10914"/>
        <dbReference type="ChEBI" id="CHEBI:13193"/>
        <dbReference type="ChEBI" id="CHEBI:15377"/>
        <dbReference type="ChEBI" id="CHEBI:15379"/>
        <dbReference type="ChEBI" id="CHEBI:17499"/>
        <dbReference type="ChEBI" id="CHEBI:84167"/>
        <dbReference type="ChEBI" id="CHEBI:84422"/>
        <dbReference type="EC" id="1.14.99.60"/>
    </reaction>
</comment>
<organism evidence="9 10">
    <name type="scientific">Umbelopsis ramanniana AG</name>
    <dbReference type="NCBI Taxonomy" id="1314678"/>
    <lineage>
        <taxon>Eukaryota</taxon>
        <taxon>Fungi</taxon>
        <taxon>Fungi incertae sedis</taxon>
        <taxon>Mucoromycota</taxon>
        <taxon>Mucoromycotina</taxon>
        <taxon>Umbelopsidomycetes</taxon>
        <taxon>Umbelopsidales</taxon>
        <taxon>Umbelopsidaceae</taxon>
        <taxon>Umbelopsis</taxon>
    </lineage>
</organism>
<dbReference type="AlphaFoldDB" id="A0AAD5EGE4"/>
<feature type="binding site" evidence="8">
    <location>
        <position position="107"/>
    </location>
    <ligand>
        <name>Fe cation</name>
        <dbReference type="ChEBI" id="CHEBI:24875"/>
        <label>1</label>
    </ligand>
</feature>
<evidence type="ECO:0000256" key="8">
    <source>
        <dbReference type="HAMAP-Rule" id="MF_03194"/>
    </source>
</evidence>
<dbReference type="GO" id="GO:0016709">
    <property type="term" value="F:oxidoreductase activity, acting on paired donors, with incorporation or reduction of molecular oxygen, NAD(P)H as one donor, and incorporation of one atom of oxygen"/>
    <property type="evidence" value="ECO:0007669"/>
    <property type="project" value="UniProtKB-UniRule"/>
</dbReference>
<dbReference type="HAMAP" id="MF_01658">
    <property type="entry name" value="COQ7"/>
    <property type="match status" value="1"/>
</dbReference>
<keyword evidence="10" id="KW-1185">Reference proteome</keyword>
<dbReference type="PANTHER" id="PTHR11237">
    <property type="entry name" value="COENZYME Q10 BIOSYNTHESIS PROTEIN 7"/>
    <property type="match status" value="1"/>
</dbReference>
<keyword evidence="4 8" id="KW-0560">Oxidoreductase</keyword>
<evidence type="ECO:0000256" key="6">
    <source>
        <dbReference type="ARBA" id="ARBA00023033"/>
    </source>
</evidence>
<dbReference type="Proteomes" id="UP001206595">
    <property type="component" value="Unassembled WGS sequence"/>
</dbReference>
<feature type="binding site" evidence="8">
    <location>
        <position position="197"/>
    </location>
    <ligand>
        <name>Fe cation</name>
        <dbReference type="ChEBI" id="CHEBI:24875"/>
        <label>2</label>
    </ligand>
</feature>
<keyword evidence="3 8" id="KW-0479">Metal-binding</keyword>
<comment type="subunit">
    <text evidence="8">Component of a multi-subunit COQ enzyme complex, composed of at least COQ3, COQ4, COQ5, COQ6, COQ7 and COQ9.</text>
</comment>
<name>A0AAD5EGE4_UMBRA</name>